<gene>
    <name evidence="3" type="ORF">NDU88_006109</name>
</gene>
<evidence type="ECO:0000256" key="1">
    <source>
        <dbReference type="SAM" id="Coils"/>
    </source>
</evidence>
<dbReference type="AlphaFoldDB" id="A0AAV7WDB6"/>
<feature type="region of interest" description="Disordered" evidence="2">
    <location>
        <begin position="1"/>
        <end position="50"/>
    </location>
</feature>
<feature type="compositionally biased region" description="Basic residues" evidence="2">
    <location>
        <begin position="11"/>
        <end position="20"/>
    </location>
</feature>
<keyword evidence="4" id="KW-1185">Reference proteome</keyword>
<evidence type="ECO:0000313" key="3">
    <source>
        <dbReference type="EMBL" id="KAJ1210747.1"/>
    </source>
</evidence>
<comment type="caution">
    <text evidence="3">The sequence shown here is derived from an EMBL/GenBank/DDBJ whole genome shotgun (WGS) entry which is preliminary data.</text>
</comment>
<feature type="coiled-coil region" evidence="1">
    <location>
        <begin position="133"/>
        <end position="209"/>
    </location>
</feature>
<keyword evidence="1" id="KW-0175">Coiled coil</keyword>
<protein>
    <submittedName>
        <fullName evidence="3">Uncharacterized protein</fullName>
    </submittedName>
</protein>
<dbReference type="Gene3D" id="1.20.5.340">
    <property type="match status" value="1"/>
</dbReference>
<evidence type="ECO:0000313" key="4">
    <source>
        <dbReference type="Proteomes" id="UP001066276"/>
    </source>
</evidence>
<sequence length="223" mass="24856">MTWDGGLKARTVAKHTKGAKSKLLTPALGSNAKEPPIATAGGSLKEKGPKSTILPEEETATNITVPPTNAAAVVSSRSRILNTTRENRATNTLLSTSTLQNPLITMNTEGTTNITATMEELMGQILVELRAIKVSQEETRRETKEQLNQLNTHLTLLSTRVSQVEQRVSDLEDTNNQVETTTSRVQFELEYLQNKLDEMENRSQRSNLRFVGAYRRRWKLAHL</sequence>
<organism evidence="3 4">
    <name type="scientific">Pleurodeles waltl</name>
    <name type="common">Iberian ribbed newt</name>
    <dbReference type="NCBI Taxonomy" id="8319"/>
    <lineage>
        <taxon>Eukaryota</taxon>
        <taxon>Metazoa</taxon>
        <taxon>Chordata</taxon>
        <taxon>Craniata</taxon>
        <taxon>Vertebrata</taxon>
        <taxon>Euteleostomi</taxon>
        <taxon>Amphibia</taxon>
        <taxon>Batrachia</taxon>
        <taxon>Caudata</taxon>
        <taxon>Salamandroidea</taxon>
        <taxon>Salamandridae</taxon>
        <taxon>Pleurodelinae</taxon>
        <taxon>Pleurodeles</taxon>
    </lineage>
</organism>
<accession>A0AAV7WDB6</accession>
<proteinExistence type="predicted"/>
<dbReference type="EMBL" id="JANPWB010000002">
    <property type="protein sequence ID" value="KAJ1210747.1"/>
    <property type="molecule type" value="Genomic_DNA"/>
</dbReference>
<name>A0AAV7WDB6_PLEWA</name>
<reference evidence="3" key="1">
    <citation type="journal article" date="2022" name="bioRxiv">
        <title>Sequencing and chromosome-scale assembly of the giantPleurodeles waltlgenome.</title>
        <authorList>
            <person name="Brown T."/>
            <person name="Elewa A."/>
            <person name="Iarovenko S."/>
            <person name="Subramanian E."/>
            <person name="Araus A.J."/>
            <person name="Petzold A."/>
            <person name="Susuki M."/>
            <person name="Suzuki K.-i.T."/>
            <person name="Hayashi T."/>
            <person name="Toyoda A."/>
            <person name="Oliveira C."/>
            <person name="Osipova E."/>
            <person name="Leigh N.D."/>
            <person name="Simon A."/>
            <person name="Yun M.H."/>
        </authorList>
    </citation>
    <scope>NUCLEOTIDE SEQUENCE</scope>
    <source>
        <strain evidence="3">20211129_DDA</strain>
        <tissue evidence="3">Liver</tissue>
    </source>
</reference>
<dbReference type="Proteomes" id="UP001066276">
    <property type="component" value="Chromosome 1_2"/>
</dbReference>
<evidence type="ECO:0000256" key="2">
    <source>
        <dbReference type="SAM" id="MobiDB-lite"/>
    </source>
</evidence>